<organism evidence="1 2">
    <name type="scientific">Hyphomonas jannaschiana VP2</name>
    <dbReference type="NCBI Taxonomy" id="1280952"/>
    <lineage>
        <taxon>Bacteria</taxon>
        <taxon>Pseudomonadati</taxon>
        <taxon>Pseudomonadota</taxon>
        <taxon>Alphaproteobacteria</taxon>
        <taxon>Hyphomonadales</taxon>
        <taxon>Hyphomonadaceae</taxon>
        <taxon>Hyphomonas</taxon>
    </lineage>
</organism>
<dbReference type="Gene3D" id="3.40.50.2000">
    <property type="entry name" value="Glycogen Phosphorylase B"/>
    <property type="match status" value="2"/>
</dbReference>
<gene>
    <name evidence="1" type="ORF">HJA_13125</name>
</gene>
<name>A0A059FAA1_9PROT</name>
<dbReference type="SUPFAM" id="SSF53756">
    <property type="entry name" value="UDP-Glycosyltransferase/glycogen phosphorylase"/>
    <property type="match status" value="1"/>
</dbReference>
<comment type="caution">
    <text evidence="1">The sequence shown here is derived from an EMBL/GenBank/DDBJ whole genome shotgun (WGS) entry which is preliminary data.</text>
</comment>
<keyword evidence="2" id="KW-1185">Reference proteome</keyword>
<proteinExistence type="predicted"/>
<dbReference type="PATRIC" id="fig|1280952.3.peg.2625"/>
<evidence type="ECO:0000313" key="1">
    <source>
        <dbReference type="EMBL" id="KCZ87483.1"/>
    </source>
</evidence>
<dbReference type="GO" id="GO:0016740">
    <property type="term" value="F:transferase activity"/>
    <property type="evidence" value="ECO:0007669"/>
    <property type="project" value="UniProtKB-KW"/>
</dbReference>
<dbReference type="eggNOG" id="COG0438">
    <property type="taxonomic scope" value="Bacteria"/>
</dbReference>
<dbReference type="CDD" id="cd03801">
    <property type="entry name" value="GT4_PimA-like"/>
    <property type="match status" value="1"/>
</dbReference>
<dbReference type="STRING" id="1280952.HJA_13125"/>
<dbReference type="PANTHER" id="PTHR12526">
    <property type="entry name" value="GLYCOSYLTRANSFERASE"/>
    <property type="match status" value="1"/>
</dbReference>
<dbReference type="PANTHER" id="PTHR12526:SF637">
    <property type="entry name" value="GLYCOSYLTRANSFERASE EPSF-RELATED"/>
    <property type="match status" value="1"/>
</dbReference>
<dbReference type="RefSeq" id="WP_035583022.1">
    <property type="nucleotide sequence ID" value="NZ_ARYJ01000008.1"/>
</dbReference>
<accession>A0A059FAA1</accession>
<reference evidence="1 2" key="1">
    <citation type="journal article" date="2014" name="Antonie Van Leeuwenhoek">
        <title>Hyphomonas beringensis sp. nov. and Hyphomonas chukchiensis sp. nov., isolated from surface seawater of the Bering Sea and Chukchi Sea.</title>
        <authorList>
            <person name="Li C."/>
            <person name="Lai Q."/>
            <person name="Li G."/>
            <person name="Dong C."/>
            <person name="Wang J."/>
            <person name="Liao Y."/>
            <person name="Shao Z."/>
        </authorList>
    </citation>
    <scope>NUCLEOTIDE SEQUENCE [LARGE SCALE GENOMIC DNA]</scope>
    <source>
        <strain evidence="1 2">VP2</strain>
    </source>
</reference>
<dbReference type="Pfam" id="PF13692">
    <property type="entry name" value="Glyco_trans_1_4"/>
    <property type="match status" value="1"/>
</dbReference>
<dbReference type="EMBL" id="ARYJ01000008">
    <property type="protein sequence ID" value="KCZ87483.1"/>
    <property type="molecule type" value="Genomic_DNA"/>
</dbReference>
<dbReference type="AlphaFoldDB" id="A0A059FAA1"/>
<dbReference type="Proteomes" id="UP000024816">
    <property type="component" value="Unassembled WGS sequence"/>
</dbReference>
<sequence>MKPENTRVLVITGVFPPMPIAEGDHIARLSQGLADRGYSVDVLTSTQADGKSVKGCRVHPEIEHWNWASQGKVLRFAQDLKPDLIFIWFIGMAFEFHPMISLIPTRLKAALPGTQIVTQITAPVGVRPKDHPFLTRLNLKLSARALGGDHISYEYGTILRDSDRVIAMAKPHLERFAEHLPGLEDKSVIIPPPPLIPMSMPGEASRLKGREMLGVPADAPLFAYFGRLYVGKGLEYLIKGFAKVRAEVPDARLAIIGGAAPDYFKSGWSVDDLHAIAREEGIEDVISWTGEFPFDTDAGSLYLRAADYAVLPFSEGAALNNSSIAACAAHDLPVITTLGDRPEPEFIDGENVLLVQPKDADALAEGMLRTLRDAALAARLRAGSVDLTKKYFSWDATLDSTMNVFRDALATAAVRVPA</sequence>
<keyword evidence="1" id="KW-0808">Transferase</keyword>
<dbReference type="OrthoDB" id="9790710at2"/>
<evidence type="ECO:0000313" key="2">
    <source>
        <dbReference type="Proteomes" id="UP000024816"/>
    </source>
</evidence>
<protein>
    <submittedName>
        <fullName evidence="1">Putative glycosyl transferase, group 1</fullName>
    </submittedName>
</protein>